<dbReference type="VEuPathDB" id="PlasmoDB:PRCDC_0052300"/>
<dbReference type="AlphaFoldDB" id="A0A060RQR7"/>
<feature type="domain" description="Duffy-binding-like" evidence="1">
    <location>
        <begin position="576"/>
        <end position="603"/>
    </location>
</feature>
<organism evidence="6 7">
    <name type="scientific">Plasmodium reichenowi</name>
    <dbReference type="NCBI Taxonomy" id="5854"/>
    <lineage>
        <taxon>Eukaryota</taxon>
        <taxon>Sar</taxon>
        <taxon>Alveolata</taxon>
        <taxon>Apicomplexa</taxon>
        <taxon>Aconoidasida</taxon>
        <taxon>Haemosporida</taxon>
        <taxon>Plasmodiidae</taxon>
        <taxon>Plasmodium</taxon>
        <taxon>Plasmodium (Laverania)</taxon>
    </lineage>
</organism>
<dbReference type="InterPro" id="IPR042202">
    <property type="entry name" value="Duffy-ag-bd_sf"/>
</dbReference>
<dbReference type="InterPro" id="IPR029210">
    <property type="entry name" value="PfEMP1_NTS"/>
</dbReference>
<dbReference type="PhylomeDB" id="A0A060RQR7"/>
<dbReference type="EMBL" id="HG810557">
    <property type="protein sequence ID" value="CDO61890.1"/>
    <property type="molecule type" value="Genomic_DNA"/>
</dbReference>
<feature type="domain" description="Duffy-antigen binding" evidence="2">
    <location>
        <begin position="108"/>
        <end position="296"/>
    </location>
</feature>
<evidence type="ECO:0000313" key="6">
    <source>
        <dbReference type="EMBL" id="CDO61890.1"/>
    </source>
</evidence>
<evidence type="ECO:0000259" key="1">
    <source>
        <dbReference type="Pfam" id="PF03011"/>
    </source>
</evidence>
<sequence length="607" mass="70123">MAPGTGVLKDGSVKHLFDRIGKIVHDKAKGDAQKYNSQLQGHLSLATYKGEKSNVTSACDLDHRYETNVTDGHSDPCEGRQSVRFSNEYGGQCTDTKIRGNDNNNNGGACAPLRRLFLCDQNLEHIKPDKITNTHNLLVDVLLAAKYEGQSIQKEYTQKGGDYKSGLCTALARSFADIGDIIRGKDLFIGYNEKDKTQKDKLQQNLKQYFEKIHEGLIDPRAKVYYNDTEKNFYQLRSDWWNANRNEVWKAIICGAPDNAEYFEKSDGGQYHTYTHCRYAGGDVLTNFDYVPQYLRWFEEWAEEFCRKKKKKVEILEQQCRGVNYNGEPKYCSLNGYDCEKTIYKKGELVMGNGCNNCLVACSHYKRWLANQKQEFLKQKKKCVKEIYGNIPQNGLSGNINNDYDKKFYDELKKKYNDINDFLNLLNNEKECKNSIDQGGKIDFNNTDDDSNNNDINKGTFYRSEYCQVCPECGVEKQSSGEFRKRDKSEDECKGEEDYRTPPNADITRINVLYSGDEGHDIIKKLRHFCNTNGKDVSKEEKWECYYAQSHDSKCRMENGVPTEKDHPNIMTYISFFMFWVNNMLKDSIDWREKINICINEGMGFRV</sequence>
<feature type="domain" description="Plasmodium falciparum erythrocyte membrane protein-1 N-terminal segment" evidence="3">
    <location>
        <begin position="12"/>
        <end position="47"/>
    </location>
</feature>
<feature type="domain" description="Duffy-binding-like" evidence="5">
    <location>
        <begin position="300"/>
        <end position="449"/>
    </location>
</feature>
<gene>
    <name evidence="6" type="primary">VAR</name>
    <name evidence="6" type="ORF">PRCDC_0052300</name>
</gene>
<evidence type="ECO:0000259" key="3">
    <source>
        <dbReference type="Pfam" id="PF15447"/>
    </source>
</evidence>
<evidence type="ECO:0000259" key="5">
    <source>
        <dbReference type="Pfam" id="PF22672"/>
    </source>
</evidence>
<dbReference type="Proteomes" id="UP000027581">
    <property type="component" value="Unassembled WGS sequence"/>
</dbReference>
<dbReference type="InterPro" id="IPR008602">
    <property type="entry name" value="Duffy-antigen-binding"/>
</dbReference>
<dbReference type="GO" id="GO:0016020">
    <property type="term" value="C:membrane"/>
    <property type="evidence" value="ECO:0007669"/>
    <property type="project" value="InterPro"/>
</dbReference>
<dbReference type="Pfam" id="PF22672">
    <property type="entry name" value="DBL_C"/>
    <property type="match status" value="1"/>
</dbReference>
<evidence type="ECO:0000313" key="7">
    <source>
        <dbReference type="Proteomes" id="UP000027581"/>
    </source>
</evidence>
<dbReference type="Gene3D" id="1.20.1310.20">
    <property type="entry name" value="Duffy-antigen binding domain"/>
    <property type="match status" value="1"/>
</dbReference>
<dbReference type="Pfam" id="PF15447">
    <property type="entry name" value="NTS"/>
    <property type="match status" value="1"/>
</dbReference>
<evidence type="ECO:0000259" key="2">
    <source>
        <dbReference type="Pfam" id="PF05424"/>
    </source>
</evidence>
<keyword evidence="7" id="KW-1185">Reference proteome</keyword>
<proteinExistence type="predicted"/>
<dbReference type="Pfam" id="PF05424">
    <property type="entry name" value="Duffy_binding"/>
    <property type="match status" value="1"/>
</dbReference>
<accession>A0A060RQR7</accession>
<dbReference type="Pfam" id="PF21807">
    <property type="entry name" value="PfEMP1_CIDRalpha1_dom"/>
    <property type="match status" value="1"/>
</dbReference>
<reference evidence="6" key="1">
    <citation type="submission" date="2014-01" db="EMBL/GenBank/DDBJ databases">
        <authorList>
            <person name="Aslett M."/>
        </authorList>
    </citation>
    <scope>NUCLEOTIDE SEQUENCE</scope>
    <source>
        <strain evidence="6">CDC</strain>
    </source>
</reference>
<dbReference type="InterPro" id="IPR049158">
    <property type="entry name" value="PfEMP1_CIDRalpha1_dom"/>
</dbReference>
<dbReference type="GO" id="GO:0046789">
    <property type="term" value="F:host cell surface receptor binding"/>
    <property type="evidence" value="ECO:0007669"/>
    <property type="project" value="InterPro"/>
</dbReference>
<dbReference type="Pfam" id="PF03011">
    <property type="entry name" value="PFEMP"/>
    <property type="match status" value="1"/>
</dbReference>
<protein>
    <submittedName>
        <fullName evidence="6">Erythrocyte membrane protein 1, EMP1</fullName>
    </submittedName>
</protein>
<evidence type="ECO:0000259" key="4">
    <source>
        <dbReference type="Pfam" id="PF21807"/>
    </source>
</evidence>
<dbReference type="Gene3D" id="1.20.58.830">
    <property type="match status" value="1"/>
</dbReference>
<feature type="domain" description="PfEMP1 CIDRalpha1" evidence="4">
    <location>
        <begin position="508"/>
        <end position="560"/>
    </location>
</feature>
<dbReference type="InterPro" id="IPR004258">
    <property type="entry name" value="DBL"/>
</dbReference>
<name>A0A060RQR7_PLARE</name>
<dbReference type="InterPro" id="IPR054595">
    <property type="entry name" value="DBL_C"/>
</dbReference>
<dbReference type="Gene3D" id="1.20.58.1930">
    <property type="match status" value="1"/>
</dbReference>
<dbReference type="SUPFAM" id="SSF140924">
    <property type="entry name" value="Duffy binding domain-like"/>
    <property type="match status" value="2"/>
</dbReference>
<reference evidence="6" key="2">
    <citation type="submission" date="2014-05" db="EMBL/GenBank/DDBJ databases">
        <title>The genome sequences of chimpanzee malaria parasites reveal the path to human adaptation.</title>
        <authorList>
            <person name="Otto T.D."/>
            <person name="Rayner J.C."/>
            <person name="Boehme U."/>
            <person name="Pain A."/>
            <person name="Spottiswoode N."/>
            <person name="Sanders M."/>
            <person name="Quail M."/>
            <person name="Ollomo B."/>
            <person name="Renaud F."/>
            <person name="Thomas A.W."/>
            <person name="Prugnolle F."/>
            <person name="Conway D.J."/>
            <person name="Newbold C."/>
            <person name="Berriman M."/>
        </authorList>
    </citation>
    <scope>NUCLEOTIDE SEQUENCE [LARGE SCALE GENOMIC DNA]</scope>
    <source>
        <strain evidence="6">CDC</strain>
    </source>
</reference>